<proteinExistence type="predicted"/>
<dbReference type="GeneID" id="26797776"/>
<dbReference type="KEGG" id="vg:26797776"/>
<accession>A0A0N6WMQ2</accession>
<evidence type="ECO:0000313" key="1">
    <source>
        <dbReference type="EMBL" id="ALA06964.1"/>
    </source>
</evidence>
<dbReference type="RefSeq" id="YP_009226638.1">
    <property type="nucleotide sequence ID" value="NC_029118.1"/>
</dbReference>
<dbReference type="EMBL" id="KT339177">
    <property type="protein sequence ID" value="ALA06964.1"/>
    <property type="molecule type" value="Genomic_DNA"/>
</dbReference>
<keyword evidence="2" id="KW-1185">Reference proteome</keyword>
<protein>
    <submittedName>
        <fullName evidence="1">Uncharacterized protein</fullName>
    </submittedName>
</protein>
<reference evidence="1 2" key="1">
    <citation type="journal article" date="2015" name="Appl. Environ. Microbiol.">
        <title>A virulent phage infecting Lactococcus garvieae, with homology to Lactococcus lactis phages.</title>
        <authorList>
            <person name="Eraclio G."/>
            <person name="Tremblay D.M."/>
            <person name="Lacelle-Cote A."/>
            <person name="Labrie S.J."/>
            <person name="Fortina M.G."/>
            <person name="Moineau S."/>
        </authorList>
    </citation>
    <scope>NUCLEOTIDE SEQUENCE [LARGE SCALE GENOMIC DNA]</scope>
</reference>
<sequence length="90" mass="10499">MRAKTKTRLLTKDGKPVFGTLTKEEVRTYSSEYTEYNLATILTFTIFAYQYDETLLKGVVFEGKTWYMRSLKSVGSTYILEISDKEFIDQ</sequence>
<dbReference type="Proteomes" id="UP000204630">
    <property type="component" value="Segment"/>
</dbReference>
<name>A0A0N6WMQ2_9CAUD</name>
<organism evidence="1 2">
    <name type="scientific">Lactococcus phage GE1</name>
    <dbReference type="NCBI Taxonomy" id="1698369"/>
    <lineage>
        <taxon>Viruses</taxon>
        <taxon>Duplodnaviria</taxon>
        <taxon>Heunggongvirae</taxon>
        <taxon>Uroviricota</taxon>
        <taxon>Caudoviricetes</taxon>
        <taxon>Chertseyvirus</taxon>
        <taxon>Chertseyvirus GE1</taxon>
    </lineage>
</organism>
<evidence type="ECO:0000313" key="2">
    <source>
        <dbReference type="Proteomes" id="UP000204630"/>
    </source>
</evidence>